<dbReference type="Pfam" id="PF04548">
    <property type="entry name" value="AIG1"/>
    <property type="match status" value="1"/>
</dbReference>
<keyword evidence="2" id="KW-0547">Nucleotide-binding</keyword>
<dbReference type="Gene3D" id="3.40.50.300">
    <property type="entry name" value="P-loop containing nucleotide triphosphate hydrolases"/>
    <property type="match status" value="1"/>
</dbReference>
<organism evidence="5 6">
    <name type="scientific">Amphilophus citrinellus</name>
    <name type="common">Midas cichlid</name>
    <name type="synonym">Cichlasoma citrinellum</name>
    <dbReference type="NCBI Taxonomy" id="61819"/>
    <lineage>
        <taxon>Eukaryota</taxon>
        <taxon>Metazoa</taxon>
        <taxon>Chordata</taxon>
        <taxon>Craniata</taxon>
        <taxon>Vertebrata</taxon>
        <taxon>Euteleostomi</taxon>
        <taxon>Actinopterygii</taxon>
        <taxon>Neopterygii</taxon>
        <taxon>Teleostei</taxon>
        <taxon>Neoteleostei</taxon>
        <taxon>Acanthomorphata</taxon>
        <taxon>Ovalentaria</taxon>
        <taxon>Cichlomorphae</taxon>
        <taxon>Cichliformes</taxon>
        <taxon>Cichlidae</taxon>
        <taxon>New World cichlids</taxon>
        <taxon>Cichlasomatinae</taxon>
        <taxon>Heroini</taxon>
        <taxon>Amphilophus</taxon>
    </lineage>
</organism>
<name>A0A3Q0S5D6_AMPCI</name>
<dbReference type="PANTHER" id="PTHR10903:SF170">
    <property type="entry name" value="GTPASE IMAP FAMILY MEMBER 7"/>
    <property type="match status" value="1"/>
</dbReference>
<dbReference type="InterPro" id="IPR006703">
    <property type="entry name" value="G_AIG1"/>
</dbReference>
<keyword evidence="6" id="KW-1185">Reference proteome</keyword>
<dbReference type="PANTHER" id="PTHR10903">
    <property type="entry name" value="GTPASE, IMAP FAMILY MEMBER-RELATED"/>
    <property type="match status" value="1"/>
</dbReference>
<dbReference type="AlphaFoldDB" id="A0A3Q0S5D6"/>
<evidence type="ECO:0000259" key="4">
    <source>
        <dbReference type="Pfam" id="PF04548"/>
    </source>
</evidence>
<evidence type="ECO:0000256" key="2">
    <source>
        <dbReference type="ARBA" id="ARBA00022741"/>
    </source>
</evidence>
<reference evidence="5" key="2">
    <citation type="submission" date="2025-09" db="UniProtKB">
        <authorList>
            <consortium name="Ensembl"/>
        </authorList>
    </citation>
    <scope>IDENTIFICATION</scope>
</reference>
<dbReference type="InterPro" id="IPR027417">
    <property type="entry name" value="P-loop_NTPase"/>
</dbReference>
<feature type="domain" description="AIG1-type G" evidence="4">
    <location>
        <begin position="29"/>
        <end position="91"/>
    </location>
</feature>
<dbReference type="Ensembl" id="ENSACIT00000016043.1">
    <property type="protein sequence ID" value="ENSACIP00000015630.1"/>
    <property type="gene ID" value="ENSACIG00000012132.1"/>
</dbReference>
<comment type="similarity">
    <text evidence="1">Belongs to the TRAFAC class TrmE-Era-EngA-EngB-Septin-like GTPase superfamily. AIG1/Toc34/Toc159-like paraseptin GTPase family. IAN subfamily.</text>
</comment>
<dbReference type="InterPro" id="IPR045058">
    <property type="entry name" value="GIMA/IAN/Toc"/>
</dbReference>
<dbReference type="SUPFAM" id="SSF52540">
    <property type="entry name" value="P-loop containing nucleoside triphosphate hydrolases"/>
    <property type="match status" value="1"/>
</dbReference>
<evidence type="ECO:0000256" key="3">
    <source>
        <dbReference type="ARBA" id="ARBA00023134"/>
    </source>
</evidence>
<evidence type="ECO:0000313" key="5">
    <source>
        <dbReference type="Ensembl" id="ENSACIP00000015630.1"/>
    </source>
</evidence>
<sequence length="110" mass="11745">KTGIGKSAAGNTILGKDPLMTCVVSDSHLRVVLVGQERVGKSSAGNTILGKKEFDCEISSSPLTLKTEKLEADVQGRRVSVVDTPGLISTRLSFPFWIQTLGEKSGENEK</sequence>
<accession>A0A3Q0S5D6</accession>
<dbReference type="Proteomes" id="UP000261340">
    <property type="component" value="Unplaced"/>
</dbReference>
<reference evidence="5" key="1">
    <citation type="submission" date="2025-08" db="UniProtKB">
        <authorList>
            <consortium name="Ensembl"/>
        </authorList>
    </citation>
    <scope>IDENTIFICATION</scope>
</reference>
<dbReference type="STRING" id="61819.ENSACIP00000015630"/>
<keyword evidence="3" id="KW-0342">GTP-binding</keyword>
<protein>
    <recommendedName>
        <fullName evidence="4">AIG1-type G domain-containing protein</fullName>
    </recommendedName>
</protein>
<evidence type="ECO:0000313" key="6">
    <source>
        <dbReference type="Proteomes" id="UP000261340"/>
    </source>
</evidence>
<proteinExistence type="inferred from homology"/>
<evidence type="ECO:0000256" key="1">
    <source>
        <dbReference type="ARBA" id="ARBA00008535"/>
    </source>
</evidence>
<dbReference type="GeneTree" id="ENSGT00970000197762"/>
<dbReference type="GO" id="GO:0005525">
    <property type="term" value="F:GTP binding"/>
    <property type="evidence" value="ECO:0007669"/>
    <property type="project" value="UniProtKB-KW"/>
</dbReference>